<evidence type="ECO:0000313" key="2">
    <source>
        <dbReference type="Proteomes" id="UP000018144"/>
    </source>
</evidence>
<dbReference type="EMBL" id="HF935357">
    <property type="protein sequence ID" value="CCX07583.1"/>
    <property type="molecule type" value="Genomic_DNA"/>
</dbReference>
<dbReference type="AlphaFoldDB" id="U4LBB3"/>
<keyword evidence="2" id="KW-1185">Reference proteome</keyword>
<protein>
    <submittedName>
        <fullName evidence="1">Uncharacterized protein</fullName>
    </submittedName>
</protein>
<accession>U4LBB3</accession>
<dbReference type="Proteomes" id="UP000018144">
    <property type="component" value="Unassembled WGS sequence"/>
</dbReference>
<organism evidence="1 2">
    <name type="scientific">Pyronema omphalodes (strain CBS 100304)</name>
    <name type="common">Pyronema confluens</name>
    <dbReference type="NCBI Taxonomy" id="1076935"/>
    <lineage>
        <taxon>Eukaryota</taxon>
        <taxon>Fungi</taxon>
        <taxon>Dikarya</taxon>
        <taxon>Ascomycota</taxon>
        <taxon>Pezizomycotina</taxon>
        <taxon>Pezizomycetes</taxon>
        <taxon>Pezizales</taxon>
        <taxon>Pyronemataceae</taxon>
        <taxon>Pyronema</taxon>
    </lineage>
</organism>
<evidence type="ECO:0000313" key="1">
    <source>
        <dbReference type="EMBL" id="CCX07583.1"/>
    </source>
</evidence>
<gene>
    <name evidence="1" type="ORF">PCON_07172</name>
</gene>
<sequence>METALLIINDDHWIIRCWQCTIDPPGYSSISVFVSSSYFSSPYPFSYISTSPFCSLLAYR</sequence>
<reference evidence="1 2" key="1">
    <citation type="journal article" date="2013" name="PLoS Genet.">
        <title>The genome and development-dependent transcriptomes of Pyronema confluens: a window into fungal evolution.</title>
        <authorList>
            <person name="Traeger S."/>
            <person name="Altegoer F."/>
            <person name="Freitag M."/>
            <person name="Gabaldon T."/>
            <person name="Kempken F."/>
            <person name="Kumar A."/>
            <person name="Marcet-Houben M."/>
            <person name="Poggeler S."/>
            <person name="Stajich J.E."/>
            <person name="Nowrousian M."/>
        </authorList>
    </citation>
    <scope>NUCLEOTIDE SEQUENCE [LARGE SCALE GENOMIC DNA]</scope>
    <source>
        <strain evidence="2">CBS 100304</strain>
        <tissue evidence="1">Vegetative mycelium</tissue>
    </source>
</reference>
<proteinExistence type="predicted"/>
<name>U4LBB3_PYROM</name>